<evidence type="ECO:0000313" key="2">
    <source>
        <dbReference type="Proteomes" id="UP000078468"/>
    </source>
</evidence>
<protein>
    <submittedName>
        <fullName evidence="1">Transcriptional regulator</fullName>
    </submittedName>
</protein>
<dbReference type="AlphaFoldDB" id="A0A191V519"/>
<accession>A0A191V519</accession>
<organism evidence="1 2">
    <name type="scientific">Streptomyces parvulus</name>
    <dbReference type="NCBI Taxonomy" id="146923"/>
    <lineage>
        <taxon>Bacteria</taxon>
        <taxon>Bacillati</taxon>
        <taxon>Actinomycetota</taxon>
        <taxon>Actinomycetes</taxon>
        <taxon>Kitasatosporales</taxon>
        <taxon>Streptomycetaceae</taxon>
        <taxon>Streptomyces</taxon>
    </lineage>
</organism>
<dbReference type="SUPFAM" id="SSF52172">
    <property type="entry name" value="CheY-like"/>
    <property type="match status" value="1"/>
</dbReference>
<dbReference type="InterPro" id="IPR001789">
    <property type="entry name" value="Sig_transdc_resp-reg_receiver"/>
</dbReference>
<name>A0A191V519_9ACTN</name>
<dbReference type="InterPro" id="IPR011006">
    <property type="entry name" value="CheY-like_superfamily"/>
</dbReference>
<reference evidence="1 2" key="1">
    <citation type="submission" date="2016-05" db="EMBL/GenBank/DDBJ databases">
        <title>Non-Contiguous Finished Genome Sequence of Streptomyces parvulus 2297 Integrated Site-Specifically with Actinophage R4.</title>
        <authorList>
            <person name="Nishizawa T."/>
            <person name="Miura T."/>
            <person name="Harada C."/>
            <person name="Guo Y."/>
            <person name="Narisawa K."/>
            <person name="Ohta H."/>
            <person name="Takahashi H."/>
            <person name="Shirai M."/>
        </authorList>
    </citation>
    <scope>NUCLEOTIDE SEQUENCE [LARGE SCALE GENOMIC DNA]</scope>
    <source>
        <strain evidence="1 2">2297</strain>
    </source>
</reference>
<dbReference type="GO" id="GO:0000160">
    <property type="term" value="P:phosphorelay signal transduction system"/>
    <property type="evidence" value="ECO:0007669"/>
    <property type="project" value="InterPro"/>
</dbReference>
<dbReference type="Proteomes" id="UP000078468">
    <property type="component" value="Chromosome"/>
</dbReference>
<dbReference type="EMBL" id="CP015866">
    <property type="protein sequence ID" value="ANJ10106.1"/>
    <property type="molecule type" value="Genomic_DNA"/>
</dbReference>
<dbReference type="InterPro" id="IPR052893">
    <property type="entry name" value="TCS_response_regulator"/>
</dbReference>
<dbReference type="SMART" id="SM00448">
    <property type="entry name" value="REC"/>
    <property type="match status" value="1"/>
</dbReference>
<evidence type="ECO:0000313" key="1">
    <source>
        <dbReference type="EMBL" id="ANJ10106.1"/>
    </source>
</evidence>
<dbReference type="Gene3D" id="3.40.50.2300">
    <property type="match status" value="1"/>
</dbReference>
<gene>
    <name evidence="1" type="ORF">Spa2297_25930</name>
</gene>
<dbReference type="RefSeq" id="WP_064730426.1">
    <property type="nucleotide sequence ID" value="NZ_BMRX01000007.1"/>
</dbReference>
<proteinExistence type="predicted"/>
<dbReference type="KEGG" id="spav:Spa2297_25930"/>
<dbReference type="PROSITE" id="PS50110">
    <property type="entry name" value="RESPONSE_REGULATORY"/>
    <property type="match status" value="1"/>
</dbReference>
<dbReference type="Pfam" id="PF00072">
    <property type="entry name" value="Response_reg"/>
    <property type="match status" value="1"/>
</dbReference>
<dbReference type="PANTHER" id="PTHR44520">
    <property type="entry name" value="RESPONSE REGULATOR RCP1-RELATED"/>
    <property type="match status" value="1"/>
</dbReference>
<sequence length="157" mass="16936">MTQAHAPGKRLDNGRVLVVEDSQEDAEAIERALTRSHPQLRLEFLDRGDGVVDRLLAEDEVPGILLLDLNMPGLSGHAVLRAIRARTELAEVAVVVFTSSTAPPEVDAAYAAGADSYIYKPLNFHLFRTVLKGALDYWLEAKGQPPAPPAGSSPSVK</sequence>
<dbReference type="GeneID" id="91308342"/>